<dbReference type="EMBL" id="LVVM01006436">
    <property type="protein sequence ID" value="OJA08083.1"/>
    <property type="molecule type" value="Genomic_DNA"/>
</dbReference>
<comment type="caution">
    <text evidence="1">The sequence shown here is derived from an EMBL/GenBank/DDBJ whole genome shotgun (WGS) entry which is preliminary data.</text>
</comment>
<organism evidence="1 2">
    <name type="scientific">Rhizopogon vesiculosus</name>
    <dbReference type="NCBI Taxonomy" id="180088"/>
    <lineage>
        <taxon>Eukaryota</taxon>
        <taxon>Fungi</taxon>
        <taxon>Dikarya</taxon>
        <taxon>Basidiomycota</taxon>
        <taxon>Agaricomycotina</taxon>
        <taxon>Agaricomycetes</taxon>
        <taxon>Agaricomycetidae</taxon>
        <taxon>Boletales</taxon>
        <taxon>Suillineae</taxon>
        <taxon>Rhizopogonaceae</taxon>
        <taxon>Rhizopogon</taxon>
    </lineage>
</organism>
<evidence type="ECO:0000313" key="2">
    <source>
        <dbReference type="Proteomes" id="UP000183567"/>
    </source>
</evidence>
<proteinExistence type="predicted"/>
<dbReference type="AlphaFoldDB" id="A0A1J8PJV2"/>
<sequence>MKETFEMLKDRPSGDNVRAEVEKTIQKVRSAGCRICSSRVKENMEEFSNLLALKVEEAIAPIKLEVEF</sequence>
<accession>A0A1J8PJV2</accession>
<gene>
    <name evidence="1" type="ORF">AZE42_02239</name>
</gene>
<reference evidence="1 2" key="1">
    <citation type="submission" date="2016-03" db="EMBL/GenBank/DDBJ databases">
        <title>Comparative genomics of the ectomycorrhizal sister species Rhizopogon vinicolor and Rhizopogon vesiculosus (Basidiomycota: Boletales) reveals a divergence of the mating type B locus.</title>
        <authorList>
            <person name="Mujic A.B."/>
            <person name="Kuo A."/>
            <person name="Tritt A."/>
            <person name="Lipzen A."/>
            <person name="Chen C."/>
            <person name="Johnson J."/>
            <person name="Sharma A."/>
            <person name="Barry K."/>
            <person name="Grigoriev I.V."/>
            <person name="Spatafora J.W."/>
        </authorList>
    </citation>
    <scope>NUCLEOTIDE SEQUENCE [LARGE SCALE GENOMIC DNA]</scope>
    <source>
        <strain evidence="1 2">AM-OR11-056</strain>
    </source>
</reference>
<protein>
    <submittedName>
        <fullName evidence="1">Uncharacterized protein</fullName>
    </submittedName>
</protein>
<name>A0A1J8PJV2_9AGAM</name>
<evidence type="ECO:0000313" key="1">
    <source>
        <dbReference type="EMBL" id="OJA08083.1"/>
    </source>
</evidence>
<keyword evidence="2" id="KW-1185">Reference proteome</keyword>
<dbReference type="Proteomes" id="UP000183567">
    <property type="component" value="Unassembled WGS sequence"/>
</dbReference>